<protein>
    <submittedName>
        <fullName evidence="3">Uncharacterized protein</fullName>
    </submittedName>
</protein>
<gene>
    <name evidence="3" type="ORF">GSPATT00035937001</name>
</gene>
<dbReference type="GeneID" id="5020015"/>
<dbReference type="AlphaFoldDB" id="A0C7P0"/>
<keyword evidence="4" id="KW-1185">Reference proteome</keyword>
<name>A0C7P0_PARTE</name>
<evidence type="ECO:0000313" key="4">
    <source>
        <dbReference type="Proteomes" id="UP000000600"/>
    </source>
</evidence>
<dbReference type="HOGENOM" id="CLU_458191_0_0_1"/>
<sequence length="596" mass="70678">MMIPPYHLDQPQHQSQKGYRVQSSATILDLQNHIKKYLDDDSEIQFYFEKDKLFSGVLNTYLINIIKNIPGRTIYYRKVSSHKNTHTQSYKSSKFEYESQNNDIKQSNQNISTQSQIIQGEYQLNKPVNIQNQQEQNSLTKIQHSQNNYINRGGVKADAQPIQQAKPQSTIDSRNIQSNVLGTENLRQQVQSQIYSNLTRSQLQNQELQQLKQEKYQTDQQNQELQSQVNKLKTRLLDYEERIRNQQTENEKIRSDFKDQNQQIQYDLSKLKDDYEKLNQENGKLKIENQKLSNENDTLQKNLGEAKLKPQTYIEVQKDNSNNQPKLRIQEISPLERTKEQNPLQSSQIYQSQCYNTGYQQKSYKNKCGHNIDISQIEALLTQALKNNSKALCKQCQKPIQSKLCLLTEFGKQYLEANNQKDLKLIFQNLQRKQLKSQEKLVKCSTVSCQFFCIWQQNQNLRFPQQKNGLCLQCLSNSVIGNELQASTHQDFQNNASQYGQQEQYRQQKQFGQQEQYRQQQQFGQQEQFRQQQQFGQQEQYGLQLQYGQQEQFRQQQQFGQQGQFRQQQQFGQQEQFRQQQQFGQQEQFRQYRQYG</sequence>
<proteinExistence type="predicted"/>
<evidence type="ECO:0000256" key="2">
    <source>
        <dbReference type="SAM" id="MobiDB-lite"/>
    </source>
</evidence>
<evidence type="ECO:0000313" key="3">
    <source>
        <dbReference type="EMBL" id="CAK66807.1"/>
    </source>
</evidence>
<dbReference type="InParanoid" id="A0C7P0"/>
<dbReference type="OrthoDB" id="313059at2759"/>
<dbReference type="RefSeq" id="XP_001434204.1">
    <property type="nucleotide sequence ID" value="XM_001434167.1"/>
</dbReference>
<organism evidence="3 4">
    <name type="scientific">Paramecium tetraurelia</name>
    <dbReference type="NCBI Taxonomy" id="5888"/>
    <lineage>
        <taxon>Eukaryota</taxon>
        <taxon>Sar</taxon>
        <taxon>Alveolata</taxon>
        <taxon>Ciliophora</taxon>
        <taxon>Intramacronucleata</taxon>
        <taxon>Oligohymenophorea</taxon>
        <taxon>Peniculida</taxon>
        <taxon>Parameciidae</taxon>
        <taxon>Paramecium</taxon>
    </lineage>
</organism>
<dbReference type="OMA" id="CQFFCIW"/>
<keyword evidence="1" id="KW-0175">Coiled coil</keyword>
<evidence type="ECO:0000256" key="1">
    <source>
        <dbReference type="SAM" id="Coils"/>
    </source>
</evidence>
<reference evidence="3 4" key="1">
    <citation type="journal article" date="2006" name="Nature">
        <title>Global trends of whole-genome duplications revealed by the ciliate Paramecium tetraurelia.</title>
        <authorList>
            <consortium name="Genoscope"/>
            <person name="Aury J.-M."/>
            <person name="Jaillon O."/>
            <person name="Duret L."/>
            <person name="Noel B."/>
            <person name="Jubin C."/>
            <person name="Porcel B.M."/>
            <person name="Segurens B."/>
            <person name="Daubin V."/>
            <person name="Anthouard V."/>
            <person name="Aiach N."/>
            <person name="Arnaiz O."/>
            <person name="Billaut A."/>
            <person name="Beisson J."/>
            <person name="Blanc I."/>
            <person name="Bouhouche K."/>
            <person name="Camara F."/>
            <person name="Duharcourt S."/>
            <person name="Guigo R."/>
            <person name="Gogendeau D."/>
            <person name="Katinka M."/>
            <person name="Keller A.-M."/>
            <person name="Kissmehl R."/>
            <person name="Klotz C."/>
            <person name="Koll F."/>
            <person name="Le Moue A."/>
            <person name="Lepere C."/>
            <person name="Malinsky S."/>
            <person name="Nowacki M."/>
            <person name="Nowak J.K."/>
            <person name="Plattner H."/>
            <person name="Poulain J."/>
            <person name="Ruiz F."/>
            <person name="Serrano V."/>
            <person name="Zagulski M."/>
            <person name="Dessen P."/>
            <person name="Betermier M."/>
            <person name="Weissenbach J."/>
            <person name="Scarpelli C."/>
            <person name="Schachter V."/>
            <person name="Sperling L."/>
            <person name="Meyer E."/>
            <person name="Cohen J."/>
            <person name="Wincker P."/>
        </authorList>
    </citation>
    <scope>NUCLEOTIDE SEQUENCE [LARGE SCALE GENOMIC DNA]</scope>
    <source>
        <strain evidence="3 4">Stock d4-2</strain>
    </source>
</reference>
<accession>A0C7P0</accession>
<dbReference type="Proteomes" id="UP000000600">
    <property type="component" value="Unassembled WGS sequence"/>
</dbReference>
<feature type="coiled-coil region" evidence="1">
    <location>
        <begin position="208"/>
        <end position="309"/>
    </location>
</feature>
<dbReference type="KEGG" id="ptm:GSPATT00035937001"/>
<feature type="region of interest" description="Disordered" evidence="2">
    <location>
        <begin position="83"/>
        <end position="102"/>
    </location>
</feature>
<feature type="compositionally biased region" description="Polar residues" evidence="2">
    <location>
        <begin position="86"/>
        <end position="102"/>
    </location>
</feature>
<dbReference type="EMBL" id="CT868048">
    <property type="protein sequence ID" value="CAK66807.1"/>
    <property type="molecule type" value="Genomic_DNA"/>
</dbReference>
<dbReference type="STRING" id="5888.A0C7P0"/>